<dbReference type="KEGG" id="rga:RGR602_PB00098"/>
<accession>A0A0B4XAS5</accession>
<evidence type="ECO:0000256" key="1">
    <source>
        <dbReference type="SAM" id="MobiDB-lite"/>
    </source>
</evidence>
<evidence type="ECO:0000313" key="2">
    <source>
        <dbReference type="EMBL" id="AJD43637.1"/>
    </source>
</evidence>
<gene>
    <name evidence="2" type="ORF">RGR602_PB00098</name>
</gene>
<geneLocation type="plasmid" evidence="2 3">
    <name>pRgalR602b</name>
</geneLocation>
<dbReference type="EMBL" id="CP006879">
    <property type="protein sequence ID" value="AJD43637.1"/>
    <property type="molecule type" value="Genomic_DNA"/>
</dbReference>
<organism evidence="2 3">
    <name type="scientific">Rhizobium gallicum bv. gallicum R602sp</name>
    <dbReference type="NCBI Taxonomy" id="1041138"/>
    <lineage>
        <taxon>Bacteria</taxon>
        <taxon>Pseudomonadati</taxon>
        <taxon>Pseudomonadota</taxon>
        <taxon>Alphaproteobacteria</taxon>
        <taxon>Hyphomicrobiales</taxon>
        <taxon>Rhizobiaceae</taxon>
        <taxon>Rhizobium/Agrobacterium group</taxon>
        <taxon>Rhizobium</taxon>
    </lineage>
</organism>
<sequence>MDLKSVTRDVREEAMPFLSPIHPNVASDEGISSPETEQIQPLLTAPVAQQTSALATQETDMADENDTIVDTNTPATVVAALDAPTKQRKPRTKKAAPELGSSEIASEPADASRTATATVDKQGRGRKPKASAGTNATKSVPVKRGPRTDKAAAAAPTSVFDDLAGLLQLEEENQRLRKLLAEKLRAENAELRKRLNLG</sequence>
<dbReference type="Proteomes" id="UP000031368">
    <property type="component" value="Plasmid pRgalR602b"/>
</dbReference>
<evidence type="ECO:0000313" key="3">
    <source>
        <dbReference type="Proteomes" id="UP000031368"/>
    </source>
</evidence>
<keyword evidence="2" id="KW-0614">Plasmid</keyword>
<reference evidence="2 3" key="1">
    <citation type="submission" date="2013-11" db="EMBL/GenBank/DDBJ databases">
        <title>Complete genome sequence of Rhizobium gallicum bv. gallicum R602.</title>
        <authorList>
            <person name="Bustos P."/>
            <person name="Santamaria R.I."/>
            <person name="Lozano L."/>
            <person name="Acosta J.L."/>
            <person name="Ormeno-Orrillo E."/>
            <person name="Rogel M.A."/>
            <person name="Romero D."/>
            <person name="Cevallos M.A."/>
            <person name="Martinez-Romero E."/>
            <person name="Gonzalez V."/>
        </authorList>
    </citation>
    <scope>NUCLEOTIDE SEQUENCE [LARGE SCALE GENOMIC DNA]</scope>
    <source>
        <strain evidence="2 3">R602</strain>
        <plasmid evidence="2 3">pRgalR602b</plasmid>
    </source>
</reference>
<dbReference type="AlphaFoldDB" id="A0A0B4XAS5"/>
<evidence type="ECO:0008006" key="4">
    <source>
        <dbReference type="Google" id="ProtNLM"/>
    </source>
</evidence>
<proteinExistence type="predicted"/>
<keyword evidence="3" id="KW-1185">Reference proteome</keyword>
<protein>
    <recommendedName>
        <fullName evidence="4">Transcriptional regulator SyrB protein</fullName>
    </recommendedName>
</protein>
<dbReference type="HOGENOM" id="CLU_106261_0_0_5"/>
<feature type="region of interest" description="Disordered" evidence="1">
    <location>
        <begin position="14"/>
        <end position="36"/>
    </location>
</feature>
<feature type="region of interest" description="Disordered" evidence="1">
    <location>
        <begin position="80"/>
        <end position="156"/>
    </location>
</feature>
<name>A0A0B4XAS5_9HYPH</name>